<name>A0A5D0UFE9_9ACTN</name>
<proteinExistence type="predicted"/>
<comment type="caution">
    <text evidence="1">The sequence shown here is derived from an EMBL/GenBank/DDBJ whole genome shotgun (WGS) entry which is preliminary data.</text>
</comment>
<gene>
    <name evidence="1" type="ORF">FXF65_07085</name>
</gene>
<organism evidence="1 2">
    <name type="scientific">Actinomadura syzygii</name>
    <dbReference type="NCBI Taxonomy" id="1427538"/>
    <lineage>
        <taxon>Bacteria</taxon>
        <taxon>Bacillati</taxon>
        <taxon>Actinomycetota</taxon>
        <taxon>Actinomycetes</taxon>
        <taxon>Streptosporangiales</taxon>
        <taxon>Thermomonosporaceae</taxon>
        <taxon>Actinomadura</taxon>
    </lineage>
</organism>
<reference evidence="1 2" key="1">
    <citation type="submission" date="2019-08" db="EMBL/GenBank/DDBJ databases">
        <title>Actinomadura sp. nov. CYP1-5 isolated from mountain soil.</title>
        <authorList>
            <person name="Songsumanus A."/>
            <person name="Kuncharoen N."/>
            <person name="Kudo T."/>
            <person name="Yuki M."/>
            <person name="Igarashi Y."/>
            <person name="Tanasupawat S."/>
        </authorList>
    </citation>
    <scope>NUCLEOTIDE SEQUENCE [LARGE SCALE GENOMIC DNA]</scope>
    <source>
        <strain evidence="1 2">GKU157</strain>
    </source>
</reference>
<dbReference type="SUPFAM" id="SSF52540">
    <property type="entry name" value="P-loop containing nucleoside triphosphate hydrolases"/>
    <property type="match status" value="1"/>
</dbReference>
<dbReference type="OrthoDB" id="9810277at2"/>
<dbReference type="Pfam" id="PF13671">
    <property type="entry name" value="AAA_33"/>
    <property type="match status" value="1"/>
</dbReference>
<dbReference type="Proteomes" id="UP000322634">
    <property type="component" value="Unassembled WGS sequence"/>
</dbReference>
<evidence type="ECO:0000313" key="2">
    <source>
        <dbReference type="Proteomes" id="UP000322634"/>
    </source>
</evidence>
<dbReference type="SUPFAM" id="SSF56112">
    <property type="entry name" value="Protein kinase-like (PK-like)"/>
    <property type="match status" value="1"/>
</dbReference>
<dbReference type="Gene3D" id="3.40.50.300">
    <property type="entry name" value="P-loop containing nucleotide triphosphate hydrolases"/>
    <property type="match status" value="1"/>
</dbReference>
<dbReference type="InterPro" id="IPR027417">
    <property type="entry name" value="P-loop_NTPase"/>
</dbReference>
<dbReference type="PANTHER" id="PTHR43883">
    <property type="entry name" value="SLR0207 PROTEIN"/>
    <property type="match status" value="1"/>
</dbReference>
<dbReference type="PANTHER" id="PTHR43883:SF1">
    <property type="entry name" value="GLUCONOKINASE"/>
    <property type="match status" value="1"/>
</dbReference>
<dbReference type="AlphaFoldDB" id="A0A5D0UFE9"/>
<dbReference type="InterPro" id="IPR011009">
    <property type="entry name" value="Kinase-like_dom_sf"/>
</dbReference>
<protein>
    <submittedName>
        <fullName evidence="1">AAA family ATPase</fullName>
    </submittedName>
</protein>
<evidence type="ECO:0000313" key="1">
    <source>
        <dbReference type="EMBL" id="TYC16372.1"/>
    </source>
</evidence>
<dbReference type="InterPro" id="IPR052732">
    <property type="entry name" value="Cell-binding_unc_protein"/>
</dbReference>
<accession>A0A5D0UFE9</accession>
<dbReference type="EMBL" id="VSFF01000003">
    <property type="protein sequence ID" value="TYC16372.1"/>
    <property type="molecule type" value="Genomic_DNA"/>
</dbReference>
<keyword evidence="2" id="KW-1185">Reference proteome</keyword>
<sequence>MKSVDSAAVTETHIGVVVFVGDRAYKLKKPVNLGFLDFSTRPLRERACHREVELNRRFAPDVYLGVADVHGPDGRVCDHLVVMRRMPADRRLATLVRTGAPVADALRDTARAIASWHARAPHSPAISTQGTRDALRARWNDSFDQVRPFHGDVIATETATEIEELATEFLARREPLFDARIADGRVVDGHGDLLAGDIFCLHDGPRILDCLEFDDQLRSLDGLDDACFLAMDLEHLDAPELAERFITWYAEFAADPAPPSLRHHYTAYRAFVRAKVACLRTAQGDPDAAAEARAYAAIALRHLRAGRVGLILVGGLPGTGKSTLADALADRLGCSLLSSDRTRKELAGLAPLDPAAAPYGTGIYTPDWDRRTYNELAARATKLLRRGETVILDASWTSKEHRDLLAATAQREHAALSSLRCQAPETLTLERVRNRRGNASDADAAIATAMRTHAAPWPEATTIDTAGALTDAITQALTAIRPHGAEHLWPRRPTLSPD</sequence>